<dbReference type="Proteomes" id="UP001170310">
    <property type="component" value="Unassembled WGS sequence"/>
</dbReference>
<dbReference type="Gene3D" id="3.30.450.40">
    <property type="match status" value="1"/>
</dbReference>
<organism evidence="2 3">
    <name type="scientific">Staphylococcus pasteuri_A</name>
    <dbReference type="NCBI Taxonomy" id="3062664"/>
    <lineage>
        <taxon>Bacteria</taxon>
        <taxon>Bacillati</taxon>
        <taxon>Bacillota</taxon>
        <taxon>Bacilli</taxon>
        <taxon>Bacillales</taxon>
        <taxon>Staphylococcaceae</taxon>
        <taxon>Staphylococcus</taxon>
    </lineage>
</organism>
<sequence length="84" mass="9066">VLLRLEGPDNGRAVFEKNGIAYGSCWDERIAGTNGISMALSEGKAFTVRGKDDSFSLLHPFSCTAVPLFDAENQLIGVVNFSML</sequence>
<dbReference type="InterPro" id="IPR029016">
    <property type="entry name" value="GAF-like_dom_sf"/>
</dbReference>
<reference evidence="2" key="1">
    <citation type="submission" date="2023-07" db="EMBL/GenBank/DDBJ databases">
        <title>Genome content predicts the carbon catabolic preferences of heterotrophic bacteria.</title>
        <authorList>
            <person name="Gralka M."/>
        </authorList>
    </citation>
    <scope>NUCLEOTIDE SEQUENCE</scope>
    <source>
        <strain evidence="2">E2R20</strain>
    </source>
</reference>
<feature type="non-terminal residue" evidence="2">
    <location>
        <position position="84"/>
    </location>
</feature>
<evidence type="ECO:0000313" key="3">
    <source>
        <dbReference type="Proteomes" id="UP001170310"/>
    </source>
</evidence>
<feature type="non-terminal residue" evidence="2">
    <location>
        <position position="1"/>
    </location>
</feature>
<proteinExistence type="predicted"/>
<dbReference type="EMBL" id="JAUOQO010000651">
    <property type="protein sequence ID" value="MDO6575421.1"/>
    <property type="molecule type" value="Genomic_DNA"/>
</dbReference>
<keyword evidence="3" id="KW-1185">Reference proteome</keyword>
<feature type="domain" description="GAF" evidence="1">
    <location>
        <begin position="16"/>
        <end position="81"/>
    </location>
</feature>
<protein>
    <submittedName>
        <fullName evidence="2">GAF domain-containing protein</fullName>
    </submittedName>
</protein>
<gene>
    <name evidence="2" type="ORF">Q4528_15000</name>
</gene>
<evidence type="ECO:0000313" key="2">
    <source>
        <dbReference type="EMBL" id="MDO6575421.1"/>
    </source>
</evidence>
<evidence type="ECO:0000259" key="1">
    <source>
        <dbReference type="Pfam" id="PF01590"/>
    </source>
</evidence>
<dbReference type="Pfam" id="PF01590">
    <property type="entry name" value="GAF"/>
    <property type="match status" value="1"/>
</dbReference>
<dbReference type="AlphaFoldDB" id="A0AAW7YTA3"/>
<accession>A0AAW7YTA3</accession>
<name>A0AAW7YTA3_9STAP</name>
<dbReference type="InterPro" id="IPR003018">
    <property type="entry name" value="GAF"/>
</dbReference>
<comment type="caution">
    <text evidence="2">The sequence shown here is derived from an EMBL/GenBank/DDBJ whole genome shotgun (WGS) entry which is preliminary data.</text>
</comment>